<sequence length="296" mass="30770">MTQRIRTAAVAIAGALGLLVAPVALAAPAAAAPLTQVLFFSNDAYTDVDEEDAFWIDGLEAAGATVTVFDGGDGSAAAWTAALTGQQVFAFPEHDDDLYNNAITEEAAYAIADWVKAGGLILASSDYDFVLTSVVTGIDYTEVPDYSADFFGPWPRLTEFFPGAPDALAPADGTTAYNSFFWTPEQLSVYTPLYAVDDPADEDNSWVSGLFRAGAGGVIYLGYDWYPSPGQGELQAAWNAYVEAILEAGIPPVAPPAPQLAATGSSVEPGLYVGGAALLLLAGAAVVIVARRKAAA</sequence>
<organism evidence="3 4">
    <name type="scientific">Antiquaquibacter soli</name>
    <dbReference type="NCBI Taxonomy" id="3064523"/>
    <lineage>
        <taxon>Bacteria</taxon>
        <taxon>Bacillati</taxon>
        <taxon>Actinomycetota</taxon>
        <taxon>Actinomycetes</taxon>
        <taxon>Micrococcales</taxon>
        <taxon>Microbacteriaceae</taxon>
        <taxon>Antiquaquibacter</taxon>
    </lineage>
</organism>
<accession>A0ABT9BKJ7</accession>
<feature type="signal peptide" evidence="2">
    <location>
        <begin position="1"/>
        <end position="26"/>
    </location>
</feature>
<dbReference type="Proteomes" id="UP001241072">
    <property type="component" value="Unassembled WGS sequence"/>
</dbReference>
<feature type="chain" id="PRO_5046863860" evidence="2">
    <location>
        <begin position="27"/>
        <end position="296"/>
    </location>
</feature>
<feature type="transmembrane region" description="Helical" evidence="1">
    <location>
        <begin position="270"/>
        <end position="290"/>
    </location>
</feature>
<comment type="caution">
    <text evidence="3">The sequence shown here is derived from an EMBL/GenBank/DDBJ whole genome shotgun (WGS) entry which is preliminary data.</text>
</comment>
<gene>
    <name evidence="3" type="ORF">Q5716_01825</name>
</gene>
<evidence type="ECO:0000256" key="2">
    <source>
        <dbReference type="SAM" id="SignalP"/>
    </source>
</evidence>
<reference evidence="3 4" key="1">
    <citation type="submission" date="2023-07" db="EMBL/GenBank/DDBJ databases">
        <title>Protaetiibacter sp. nov WY-16 isolated from soil.</title>
        <authorList>
            <person name="Liu B."/>
            <person name="Wan Y."/>
        </authorList>
    </citation>
    <scope>NUCLEOTIDE SEQUENCE [LARGE SCALE GENOMIC DNA]</scope>
    <source>
        <strain evidence="3 4">WY-16</strain>
    </source>
</reference>
<keyword evidence="4" id="KW-1185">Reference proteome</keyword>
<dbReference type="RefSeq" id="WP_305001382.1">
    <property type="nucleotide sequence ID" value="NZ_JAUQUB010000001.1"/>
</dbReference>
<name>A0ABT9BKJ7_9MICO</name>
<keyword evidence="1" id="KW-1133">Transmembrane helix</keyword>
<keyword evidence="2" id="KW-0732">Signal</keyword>
<evidence type="ECO:0000256" key="1">
    <source>
        <dbReference type="SAM" id="Phobius"/>
    </source>
</evidence>
<keyword evidence="1" id="KW-0472">Membrane</keyword>
<dbReference type="EMBL" id="JAUQUB010000001">
    <property type="protein sequence ID" value="MDO7880958.1"/>
    <property type="molecule type" value="Genomic_DNA"/>
</dbReference>
<evidence type="ECO:0000313" key="4">
    <source>
        <dbReference type="Proteomes" id="UP001241072"/>
    </source>
</evidence>
<evidence type="ECO:0000313" key="3">
    <source>
        <dbReference type="EMBL" id="MDO7880958.1"/>
    </source>
</evidence>
<proteinExistence type="predicted"/>
<protein>
    <submittedName>
        <fullName evidence="3">LPXTG cell wall anchor domain-containing protein</fullName>
    </submittedName>
</protein>
<dbReference type="NCBIfam" id="TIGR01167">
    <property type="entry name" value="LPXTG_anchor"/>
    <property type="match status" value="1"/>
</dbReference>
<keyword evidence="1" id="KW-0812">Transmembrane</keyword>